<feature type="transmembrane region" description="Helical" evidence="6">
    <location>
        <begin position="334"/>
        <end position="353"/>
    </location>
</feature>
<feature type="transmembrane region" description="Helical" evidence="6">
    <location>
        <begin position="392"/>
        <end position="418"/>
    </location>
</feature>
<feature type="transmembrane region" description="Helical" evidence="6">
    <location>
        <begin position="365"/>
        <end position="386"/>
    </location>
</feature>
<dbReference type="InterPro" id="IPR050833">
    <property type="entry name" value="Poly_Biosynth_Transport"/>
</dbReference>
<organism evidence="7 8">
    <name type="scientific">Natronosalvus hydrolyticus</name>
    <dbReference type="NCBI Taxonomy" id="2979988"/>
    <lineage>
        <taxon>Archaea</taxon>
        <taxon>Methanobacteriati</taxon>
        <taxon>Methanobacteriota</taxon>
        <taxon>Stenosarchaea group</taxon>
        <taxon>Halobacteria</taxon>
        <taxon>Halobacteriales</taxon>
        <taxon>Natrialbaceae</taxon>
        <taxon>Natronosalvus</taxon>
    </lineage>
</organism>
<comment type="caution">
    <text evidence="7">The sequence shown here is derived from an EMBL/GenBank/DDBJ whole genome shotgun (WGS) entry which is preliminary data.</text>
</comment>
<reference evidence="7 8" key="1">
    <citation type="submission" date="2022-09" db="EMBL/GenBank/DDBJ databases">
        <title>Enrichment on poylsaccharides allowed isolation of novel metabolic and taxonomic groups of Haloarchaea.</title>
        <authorList>
            <person name="Sorokin D.Y."/>
            <person name="Elcheninov A.G."/>
            <person name="Khizhniak T.V."/>
            <person name="Kolganova T.V."/>
            <person name="Kublanov I.V."/>
        </authorList>
    </citation>
    <scope>NUCLEOTIDE SEQUENCE [LARGE SCALE GENOMIC DNA]</scope>
    <source>
        <strain evidence="7 8">AArc-curdl1</strain>
    </source>
</reference>
<feature type="transmembrane region" description="Helical" evidence="6">
    <location>
        <begin position="86"/>
        <end position="113"/>
    </location>
</feature>
<sequence>MGDRHQELSALLSSAVLVMVGGMIGSAAKLGERVVIGRLLSPDAYGEVSIGLALLMFLTTFAMAGCSQGVSRFIPRYDDIEDRRGVWVSGIAVTMALAVGFAALLIVGANWIASLLFETDVAVTFIRVLAVAIPFIVGFRVAISGIRGYENTVFRTVAQDFIDPFLRIGLIALFILAGMGIVAAGVGYLLAAIATFVVATLFLNRLMPLRGAYRTHTRELIRFSAPLVVSTVVGVLLTQTDTLMLGYFRSSAEVGLYSAAYPLASGLLVVLGAFGFLYLPIASRLDSDGDRAAVDDIYATTTKWVYVVTFPAFLLLFAFPADVLRIVFGVDYTAAASVLPILAVGFFLSAAAGRDRETLSALGSTSWIAMGNVFGLALNVVVNILLIPRYGFIGAGIASVTSLVAVHTVICGVLAVQYGITPLSRESTRTYIGLPLVCLPWVFLLTPWVSISAVTILPALVVLGVSSLLVVGLVGGLEPSDIVVVDLLEDTLGVTIPLVRRWIPNDEDSTLTSAIAD</sequence>
<evidence type="ECO:0000256" key="3">
    <source>
        <dbReference type="ARBA" id="ARBA00022692"/>
    </source>
</evidence>
<dbReference type="RefSeq" id="WP_342805300.1">
    <property type="nucleotide sequence ID" value="NZ_JAOPJZ010000001.1"/>
</dbReference>
<dbReference type="Pfam" id="PF01943">
    <property type="entry name" value="Polysacc_synt"/>
    <property type="match status" value="1"/>
</dbReference>
<feature type="transmembrane region" description="Helical" evidence="6">
    <location>
        <begin position="304"/>
        <end position="328"/>
    </location>
</feature>
<evidence type="ECO:0000256" key="5">
    <source>
        <dbReference type="ARBA" id="ARBA00023136"/>
    </source>
</evidence>
<accession>A0AAP3E578</accession>
<dbReference type="PANTHER" id="PTHR30250:SF27">
    <property type="entry name" value="POLYSACCHARIDE BIOSYNTHESIS PROTEIN"/>
    <property type="match status" value="1"/>
</dbReference>
<evidence type="ECO:0000313" key="8">
    <source>
        <dbReference type="Proteomes" id="UP001321047"/>
    </source>
</evidence>
<feature type="transmembrane region" description="Helical" evidence="6">
    <location>
        <begin position="220"/>
        <end position="239"/>
    </location>
</feature>
<keyword evidence="4 6" id="KW-1133">Transmembrane helix</keyword>
<feature type="transmembrane region" description="Helical" evidence="6">
    <location>
        <begin position="456"/>
        <end position="477"/>
    </location>
</feature>
<dbReference type="GO" id="GO:0005886">
    <property type="term" value="C:plasma membrane"/>
    <property type="evidence" value="ECO:0007669"/>
    <property type="project" value="UniProtKB-SubCell"/>
</dbReference>
<dbReference type="AlphaFoldDB" id="A0AAP3E578"/>
<evidence type="ECO:0000256" key="6">
    <source>
        <dbReference type="SAM" id="Phobius"/>
    </source>
</evidence>
<feature type="transmembrane region" description="Helical" evidence="6">
    <location>
        <begin position="7"/>
        <end position="28"/>
    </location>
</feature>
<dbReference type="Proteomes" id="UP001321047">
    <property type="component" value="Unassembled WGS sequence"/>
</dbReference>
<proteinExistence type="predicted"/>
<feature type="transmembrane region" description="Helical" evidence="6">
    <location>
        <begin position="188"/>
        <end position="208"/>
    </location>
</feature>
<feature type="transmembrane region" description="Helical" evidence="6">
    <location>
        <begin position="430"/>
        <end position="450"/>
    </location>
</feature>
<evidence type="ECO:0000256" key="1">
    <source>
        <dbReference type="ARBA" id="ARBA00004651"/>
    </source>
</evidence>
<feature type="transmembrane region" description="Helical" evidence="6">
    <location>
        <begin position="125"/>
        <end position="143"/>
    </location>
</feature>
<dbReference type="PANTHER" id="PTHR30250">
    <property type="entry name" value="PST FAMILY PREDICTED COLANIC ACID TRANSPORTER"/>
    <property type="match status" value="1"/>
</dbReference>
<feature type="transmembrane region" description="Helical" evidence="6">
    <location>
        <begin position="259"/>
        <end position="283"/>
    </location>
</feature>
<keyword evidence="2" id="KW-1003">Cell membrane</keyword>
<name>A0AAP3E578_9EURY</name>
<keyword evidence="5 6" id="KW-0472">Membrane</keyword>
<protein>
    <submittedName>
        <fullName evidence="7">Flippase</fullName>
    </submittedName>
</protein>
<dbReference type="InterPro" id="IPR002797">
    <property type="entry name" value="Polysacc_synth"/>
</dbReference>
<feature type="transmembrane region" description="Helical" evidence="6">
    <location>
        <begin position="48"/>
        <end position="66"/>
    </location>
</feature>
<evidence type="ECO:0000256" key="2">
    <source>
        <dbReference type="ARBA" id="ARBA00022475"/>
    </source>
</evidence>
<keyword evidence="3 6" id="KW-0812">Transmembrane</keyword>
<comment type="subcellular location">
    <subcellularLocation>
        <location evidence="1">Cell membrane</location>
        <topology evidence="1">Multi-pass membrane protein</topology>
    </subcellularLocation>
</comment>
<keyword evidence="8" id="KW-1185">Reference proteome</keyword>
<gene>
    <name evidence="7" type="ORF">OB919_00530</name>
</gene>
<dbReference type="CDD" id="cd13128">
    <property type="entry name" value="MATE_Wzx_like"/>
    <property type="match status" value="1"/>
</dbReference>
<evidence type="ECO:0000256" key="4">
    <source>
        <dbReference type="ARBA" id="ARBA00022989"/>
    </source>
</evidence>
<evidence type="ECO:0000313" key="7">
    <source>
        <dbReference type="EMBL" id="MCU4750477.1"/>
    </source>
</evidence>
<dbReference type="EMBL" id="JAOPJZ010000001">
    <property type="protein sequence ID" value="MCU4750477.1"/>
    <property type="molecule type" value="Genomic_DNA"/>
</dbReference>
<feature type="transmembrane region" description="Helical" evidence="6">
    <location>
        <begin position="164"/>
        <end position="182"/>
    </location>
</feature>